<feature type="compositionally biased region" description="Low complexity" evidence="1">
    <location>
        <begin position="108"/>
        <end position="123"/>
    </location>
</feature>
<dbReference type="PANTHER" id="PTHR36091">
    <property type="entry name" value="ALTERED INHERITANCE OF MITOCHONDRIA PROTEIN 9, MITOCHONDRIAL"/>
    <property type="match status" value="1"/>
</dbReference>
<dbReference type="EMBL" id="JAULSN010000007">
    <property type="protein sequence ID" value="KAK3366791.1"/>
    <property type="molecule type" value="Genomic_DNA"/>
</dbReference>
<dbReference type="SUPFAM" id="SSF56112">
    <property type="entry name" value="Protein kinase-like (PK-like)"/>
    <property type="match status" value="1"/>
</dbReference>
<evidence type="ECO:0000259" key="2">
    <source>
        <dbReference type="Pfam" id="PF01636"/>
    </source>
</evidence>
<sequence length="666" mass="74633">MHCRARHHPCRLATATATTSRASWFNLHPSPRHGVCAASPTLSASALPPLQGMPRPRSIILSFSPTRPQGQGGSRNGNAVSLSPFKFAPERLQKRHRVSLSFSQSTRMTSTASATANTNAMATPQSRPPSDRDLFEYTSGRWLYNDALRHAERRRIFNVGELKRLAAESVNRSPDDIVAFEKLAEGGFNRTFLVTMRHGFQMIARIPYPVTEPKHFAIASEAATLTFLRSAGLPVPDVYSYSPTPDNPSQTEYIFMEFVKGANLSDTWFDLDETQVASLTRQLAQLEFKMMSLAFPAGGSLYFANDLANSPTGSGVPLHHEKRFCVGPDADLGLWYSHRSQLDVNREPYANAETALTRGAEKELAYLQQFGRPLLPFQRIRRDAYIYQKQSPLDHIKNLNRYLAMASSLVPQDPALSSFCIRHPDLQPNNIIVSLSPGSGVEIAGLIDWQHASILPLFLQAGIPGSFQCHDDPISRSRVQPSLPNEWDKLDDNQKSKEMEIYRRRLLHYHYIENAERYNKPHYLGLTDAAGSLRRRLFQTAREPWEGETMALKAALVQATENWETLVGPGPRSGATACPIKFDPEDISKTLELQSQLTESDSSLKACREMIGFGSDGWVPNAHFEQAMAQAKKLKEDCIAAAETDEERTQILENWLLDDMDEEEYL</sequence>
<comment type="caution">
    <text evidence="3">The sequence shown here is derived from an EMBL/GenBank/DDBJ whole genome shotgun (WGS) entry which is preliminary data.</text>
</comment>
<name>A0AAE0N0X7_9PEZI</name>
<evidence type="ECO:0000256" key="1">
    <source>
        <dbReference type="SAM" id="MobiDB-lite"/>
    </source>
</evidence>
<evidence type="ECO:0000313" key="4">
    <source>
        <dbReference type="Proteomes" id="UP001287356"/>
    </source>
</evidence>
<dbReference type="Gene3D" id="3.30.200.20">
    <property type="entry name" value="Phosphorylase Kinase, domain 1"/>
    <property type="match status" value="1"/>
</dbReference>
<dbReference type="InterPro" id="IPR011009">
    <property type="entry name" value="Kinase-like_dom_sf"/>
</dbReference>
<reference evidence="3" key="1">
    <citation type="journal article" date="2023" name="Mol. Phylogenet. Evol.">
        <title>Genome-scale phylogeny and comparative genomics of the fungal order Sordariales.</title>
        <authorList>
            <person name="Hensen N."/>
            <person name="Bonometti L."/>
            <person name="Westerberg I."/>
            <person name="Brannstrom I.O."/>
            <person name="Guillou S."/>
            <person name="Cros-Aarteil S."/>
            <person name="Calhoun S."/>
            <person name="Haridas S."/>
            <person name="Kuo A."/>
            <person name="Mondo S."/>
            <person name="Pangilinan J."/>
            <person name="Riley R."/>
            <person name="LaButti K."/>
            <person name="Andreopoulos B."/>
            <person name="Lipzen A."/>
            <person name="Chen C."/>
            <person name="Yan M."/>
            <person name="Daum C."/>
            <person name="Ng V."/>
            <person name="Clum A."/>
            <person name="Steindorff A."/>
            <person name="Ohm R.A."/>
            <person name="Martin F."/>
            <person name="Silar P."/>
            <person name="Natvig D.O."/>
            <person name="Lalanne C."/>
            <person name="Gautier V."/>
            <person name="Ament-Velasquez S.L."/>
            <person name="Kruys A."/>
            <person name="Hutchinson M.I."/>
            <person name="Powell A.J."/>
            <person name="Barry K."/>
            <person name="Miller A.N."/>
            <person name="Grigoriev I.V."/>
            <person name="Debuchy R."/>
            <person name="Gladieux P."/>
            <person name="Hiltunen Thoren M."/>
            <person name="Johannesson H."/>
        </authorList>
    </citation>
    <scope>NUCLEOTIDE SEQUENCE</scope>
    <source>
        <strain evidence="3">CBS 958.72</strain>
    </source>
</reference>
<dbReference type="PANTHER" id="PTHR36091:SF2">
    <property type="entry name" value="AMINOGLYCOSIDE PHOSPHOTRANSFERASE DOMAIN-CONTAINING PROTEIN"/>
    <property type="match status" value="1"/>
</dbReference>
<reference evidence="3" key="2">
    <citation type="submission" date="2023-06" db="EMBL/GenBank/DDBJ databases">
        <authorList>
            <consortium name="Lawrence Berkeley National Laboratory"/>
            <person name="Haridas S."/>
            <person name="Hensen N."/>
            <person name="Bonometti L."/>
            <person name="Westerberg I."/>
            <person name="Brannstrom I.O."/>
            <person name="Guillou S."/>
            <person name="Cros-Aarteil S."/>
            <person name="Calhoun S."/>
            <person name="Kuo A."/>
            <person name="Mondo S."/>
            <person name="Pangilinan J."/>
            <person name="Riley R."/>
            <person name="Labutti K."/>
            <person name="Andreopoulos B."/>
            <person name="Lipzen A."/>
            <person name="Chen C."/>
            <person name="Yanf M."/>
            <person name="Daum C."/>
            <person name="Ng V."/>
            <person name="Clum A."/>
            <person name="Steindorff A."/>
            <person name="Ohm R."/>
            <person name="Martin F."/>
            <person name="Silar P."/>
            <person name="Natvig D."/>
            <person name="Lalanne C."/>
            <person name="Gautier V."/>
            <person name="Ament-Velasquez S.L."/>
            <person name="Kruys A."/>
            <person name="Hutchinson M.I."/>
            <person name="Powell A.J."/>
            <person name="Barry K."/>
            <person name="Miller A.N."/>
            <person name="Grigoriev I.V."/>
            <person name="Debuchy R."/>
            <person name="Gladieux P."/>
            <person name="Thoren M.H."/>
            <person name="Johannesson H."/>
        </authorList>
    </citation>
    <scope>NUCLEOTIDE SEQUENCE</scope>
    <source>
        <strain evidence="3">CBS 958.72</strain>
    </source>
</reference>
<protein>
    <submittedName>
        <fullName evidence="3">Protein kinase subdomain-containing protein PKL/CAK/Fmp29</fullName>
    </submittedName>
</protein>
<dbReference type="GO" id="GO:0016301">
    <property type="term" value="F:kinase activity"/>
    <property type="evidence" value="ECO:0007669"/>
    <property type="project" value="UniProtKB-KW"/>
</dbReference>
<evidence type="ECO:0000313" key="3">
    <source>
        <dbReference type="EMBL" id="KAK3366791.1"/>
    </source>
</evidence>
<dbReference type="InterPro" id="IPR051035">
    <property type="entry name" value="Mito_inheritance_9"/>
</dbReference>
<keyword evidence="4" id="KW-1185">Reference proteome</keyword>
<proteinExistence type="predicted"/>
<dbReference type="GO" id="GO:0005739">
    <property type="term" value="C:mitochondrion"/>
    <property type="evidence" value="ECO:0007669"/>
    <property type="project" value="TreeGrafter"/>
</dbReference>
<dbReference type="AlphaFoldDB" id="A0AAE0N0X7"/>
<organism evidence="3 4">
    <name type="scientific">Lasiosphaeria ovina</name>
    <dbReference type="NCBI Taxonomy" id="92902"/>
    <lineage>
        <taxon>Eukaryota</taxon>
        <taxon>Fungi</taxon>
        <taxon>Dikarya</taxon>
        <taxon>Ascomycota</taxon>
        <taxon>Pezizomycotina</taxon>
        <taxon>Sordariomycetes</taxon>
        <taxon>Sordariomycetidae</taxon>
        <taxon>Sordariales</taxon>
        <taxon>Lasiosphaeriaceae</taxon>
        <taxon>Lasiosphaeria</taxon>
    </lineage>
</organism>
<feature type="region of interest" description="Disordered" evidence="1">
    <location>
        <begin position="98"/>
        <end position="131"/>
    </location>
</feature>
<dbReference type="Proteomes" id="UP001287356">
    <property type="component" value="Unassembled WGS sequence"/>
</dbReference>
<accession>A0AAE0N0X7</accession>
<keyword evidence="3" id="KW-0418">Kinase</keyword>
<feature type="domain" description="Aminoglycoside phosphotransferase" evidence="2">
    <location>
        <begin position="182"/>
        <end position="454"/>
    </location>
</feature>
<dbReference type="Pfam" id="PF01636">
    <property type="entry name" value="APH"/>
    <property type="match status" value="1"/>
</dbReference>
<keyword evidence="3" id="KW-0808">Transferase</keyword>
<gene>
    <name evidence="3" type="ORF">B0T24DRAFT_633656</name>
</gene>
<dbReference type="InterPro" id="IPR002575">
    <property type="entry name" value="Aminoglycoside_PTrfase"/>
</dbReference>